<dbReference type="PANTHER" id="PTHR19304">
    <property type="entry name" value="CYCLIC-AMP RESPONSE ELEMENT BINDING PROTEIN"/>
    <property type="match status" value="1"/>
</dbReference>
<dbReference type="SUPFAM" id="SSF57959">
    <property type="entry name" value="Leucine zipper domain"/>
    <property type="match status" value="1"/>
</dbReference>
<sequence>MAHSLPQGMEESSQFFNYPIEDEDDGGHLVFDEPGGGAQPTYQQNLATTLFPDEVSSRMIPFPAKPSQAHPRAQSALPARASAQREVGSFSLAQGAPRQYGNLLAAPRVDGVPIESPGLSSGSSATPETRGSANIITPPNMLAGASQPSKPLDAIFPPPAPLPPPRKRRPRKPRVKNEVTPEEEAAKRNKFLERNRVAATKCRQKKKNWMGDLEETKQELENQNTQLRMEYNALMNEVSQTRALLMAHANCNDINVDKWIENEAKRFVLGAGERYDLMLANFDTAAGPQARHESMSSVSEYTTAAGNDMLSPTSQRASISLPRGMAVPTSPVFFRNQMPEELGARQMPGTTQPPYMLESAGPNGTNVSALDDISLSNDMIQDGWPAHPS</sequence>
<dbReference type="GO" id="GO:0005634">
    <property type="term" value="C:nucleus"/>
    <property type="evidence" value="ECO:0007669"/>
    <property type="project" value="UniProtKB-SubCell"/>
</dbReference>
<feature type="compositionally biased region" description="Basic residues" evidence="6">
    <location>
        <begin position="165"/>
        <end position="174"/>
    </location>
</feature>
<evidence type="ECO:0000256" key="3">
    <source>
        <dbReference type="ARBA" id="ARBA00023163"/>
    </source>
</evidence>
<evidence type="ECO:0000313" key="9">
    <source>
        <dbReference type="Proteomes" id="UP000829685"/>
    </source>
</evidence>
<feature type="domain" description="BZIP" evidence="7">
    <location>
        <begin position="185"/>
        <end position="248"/>
    </location>
</feature>
<reference evidence="8" key="1">
    <citation type="submission" date="2021-03" db="EMBL/GenBank/DDBJ databases">
        <title>Revisited historic fungal species revealed as producer of novel bioactive compounds through whole genome sequencing and comparative genomics.</title>
        <authorList>
            <person name="Vignolle G.A."/>
            <person name="Hochenegger N."/>
            <person name="Mach R.L."/>
            <person name="Mach-Aigner A.R."/>
            <person name="Javad Rahimi M."/>
            <person name="Salim K.A."/>
            <person name="Chan C.M."/>
            <person name="Lim L.B.L."/>
            <person name="Cai F."/>
            <person name="Druzhinina I.S."/>
            <person name="U'Ren J.M."/>
            <person name="Derntl C."/>
        </authorList>
    </citation>
    <scope>NUCLEOTIDE SEQUENCE</scope>
    <source>
        <strain evidence="8">TUCIM 5799</strain>
    </source>
</reference>
<gene>
    <name evidence="8" type="ORF">JX265_008586</name>
</gene>
<keyword evidence="2" id="KW-0805">Transcription regulation</keyword>
<evidence type="ECO:0000256" key="1">
    <source>
        <dbReference type="ARBA" id="ARBA00004123"/>
    </source>
</evidence>
<organism evidence="8 9">
    <name type="scientific">Neoarthrinium moseri</name>
    <dbReference type="NCBI Taxonomy" id="1658444"/>
    <lineage>
        <taxon>Eukaryota</taxon>
        <taxon>Fungi</taxon>
        <taxon>Dikarya</taxon>
        <taxon>Ascomycota</taxon>
        <taxon>Pezizomycotina</taxon>
        <taxon>Sordariomycetes</taxon>
        <taxon>Xylariomycetidae</taxon>
        <taxon>Amphisphaeriales</taxon>
        <taxon>Apiosporaceae</taxon>
        <taxon>Neoarthrinium</taxon>
    </lineage>
</organism>
<dbReference type="InterPro" id="IPR046347">
    <property type="entry name" value="bZIP_sf"/>
</dbReference>
<dbReference type="InterPro" id="IPR051027">
    <property type="entry name" value="bZIP_transcription_factors"/>
</dbReference>
<keyword evidence="3" id="KW-0804">Transcription</keyword>
<evidence type="ECO:0000256" key="2">
    <source>
        <dbReference type="ARBA" id="ARBA00023015"/>
    </source>
</evidence>
<proteinExistence type="predicted"/>
<dbReference type="Pfam" id="PF00170">
    <property type="entry name" value="bZIP_1"/>
    <property type="match status" value="1"/>
</dbReference>
<comment type="subcellular location">
    <subcellularLocation>
        <location evidence="1">Nucleus</location>
    </subcellularLocation>
</comment>
<evidence type="ECO:0000256" key="4">
    <source>
        <dbReference type="ARBA" id="ARBA00023242"/>
    </source>
</evidence>
<feature type="coiled-coil region" evidence="5">
    <location>
        <begin position="203"/>
        <end position="237"/>
    </location>
</feature>
<evidence type="ECO:0000256" key="5">
    <source>
        <dbReference type="SAM" id="Coils"/>
    </source>
</evidence>
<dbReference type="PROSITE" id="PS50217">
    <property type="entry name" value="BZIP"/>
    <property type="match status" value="1"/>
</dbReference>
<dbReference type="InterPro" id="IPR004827">
    <property type="entry name" value="bZIP"/>
</dbReference>
<dbReference type="EMBL" id="JAFIMR010000024">
    <property type="protein sequence ID" value="KAI1864215.1"/>
    <property type="molecule type" value="Genomic_DNA"/>
</dbReference>
<dbReference type="SMART" id="SM00338">
    <property type="entry name" value="BRLZ"/>
    <property type="match status" value="1"/>
</dbReference>
<dbReference type="PROSITE" id="PS00036">
    <property type="entry name" value="BZIP_BASIC"/>
    <property type="match status" value="1"/>
</dbReference>
<keyword evidence="9" id="KW-1185">Reference proteome</keyword>
<feature type="compositionally biased region" description="Polar residues" evidence="6">
    <location>
        <begin position="118"/>
        <end position="137"/>
    </location>
</feature>
<evidence type="ECO:0000313" key="8">
    <source>
        <dbReference type="EMBL" id="KAI1864215.1"/>
    </source>
</evidence>
<keyword evidence="4" id="KW-0539">Nucleus</keyword>
<keyword evidence="5" id="KW-0175">Coiled coil</keyword>
<comment type="caution">
    <text evidence="8">The sequence shown here is derived from an EMBL/GenBank/DDBJ whole genome shotgun (WGS) entry which is preliminary data.</text>
</comment>
<protein>
    <recommendedName>
        <fullName evidence="7">BZIP domain-containing protein</fullName>
    </recommendedName>
</protein>
<dbReference type="Gene3D" id="1.20.5.170">
    <property type="match status" value="1"/>
</dbReference>
<name>A0A9P9WHU2_9PEZI</name>
<dbReference type="Proteomes" id="UP000829685">
    <property type="component" value="Unassembled WGS sequence"/>
</dbReference>
<dbReference type="AlphaFoldDB" id="A0A9P9WHU2"/>
<dbReference type="CDD" id="cd14687">
    <property type="entry name" value="bZIP_ATF2"/>
    <property type="match status" value="1"/>
</dbReference>
<evidence type="ECO:0000256" key="6">
    <source>
        <dbReference type="SAM" id="MobiDB-lite"/>
    </source>
</evidence>
<accession>A0A9P9WHU2</accession>
<feature type="region of interest" description="Disordered" evidence="6">
    <location>
        <begin position="114"/>
        <end position="187"/>
    </location>
</feature>
<evidence type="ECO:0000259" key="7">
    <source>
        <dbReference type="PROSITE" id="PS50217"/>
    </source>
</evidence>
<dbReference type="GO" id="GO:0003700">
    <property type="term" value="F:DNA-binding transcription factor activity"/>
    <property type="evidence" value="ECO:0007669"/>
    <property type="project" value="InterPro"/>
</dbReference>
<feature type="compositionally biased region" description="Basic and acidic residues" evidence="6">
    <location>
        <begin position="175"/>
        <end position="187"/>
    </location>
</feature>
<feature type="region of interest" description="Disordered" evidence="6">
    <location>
        <begin position="1"/>
        <end position="41"/>
    </location>
</feature>